<gene>
    <name evidence="5" type="ORF">GGQ54_003044</name>
</gene>
<feature type="region of interest" description="Disordered" evidence="3">
    <location>
        <begin position="1"/>
        <end position="24"/>
    </location>
</feature>
<evidence type="ECO:0000256" key="3">
    <source>
        <dbReference type="SAM" id="MobiDB-lite"/>
    </source>
</evidence>
<keyword evidence="2 5" id="KW-0012">Acyltransferase</keyword>
<dbReference type="Proteomes" id="UP000527616">
    <property type="component" value="Unassembled WGS sequence"/>
</dbReference>
<keyword evidence="1 5" id="KW-0808">Transferase</keyword>
<dbReference type="AlphaFoldDB" id="A0A7Z0IM87"/>
<dbReference type="CDD" id="cd07989">
    <property type="entry name" value="LPLAT_AGPAT-like"/>
    <property type="match status" value="1"/>
</dbReference>
<dbReference type="RefSeq" id="WP_179446148.1">
    <property type="nucleotide sequence ID" value="NZ_JACBZS010000001.1"/>
</dbReference>
<evidence type="ECO:0000256" key="1">
    <source>
        <dbReference type="ARBA" id="ARBA00022679"/>
    </source>
</evidence>
<accession>A0A7Z0IM87</accession>
<keyword evidence="6" id="KW-1185">Reference proteome</keyword>
<organism evidence="5 6">
    <name type="scientific">Naumannella cuiyingiana</name>
    <dbReference type="NCBI Taxonomy" id="1347891"/>
    <lineage>
        <taxon>Bacteria</taxon>
        <taxon>Bacillati</taxon>
        <taxon>Actinomycetota</taxon>
        <taxon>Actinomycetes</taxon>
        <taxon>Propionibacteriales</taxon>
        <taxon>Propionibacteriaceae</taxon>
        <taxon>Naumannella</taxon>
    </lineage>
</organism>
<evidence type="ECO:0000256" key="2">
    <source>
        <dbReference type="ARBA" id="ARBA00023315"/>
    </source>
</evidence>
<feature type="domain" description="Phospholipid/glycerol acyltransferase" evidence="4">
    <location>
        <begin position="59"/>
        <end position="177"/>
    </location>
</feature>
<proteinExistence type="predicted"/>
<dbReference type="GO" id="GO:0006654">
    <property type="term" value="P:phosphatidic acid biosynthetic process"/>
    <property type="evidence" value="ECO:0007669"/>
    <property type="project" value="TreeGrafter"/>
</dbReference>
<evidence type="ECO:0000313" key="5">
    <source>
        <dbReference type="EMBL" id="NYI72484.1"/>
    </source>
</evidence>
<evidence type="ECO:0000313" key="6">
    <source>
        <dbReference type="Proteomes" id="UP000527616"/>
    </source>
</evidence>
<dbReference type="SMART" id="SM00563">
    <property type="entry name" value="PlsC"/>
    <property type="match status" value="1"/>
</dbReference>
<dbReference type="PANTHER" id="PTHR10434:SF55">
    <property type="entry name" value="POSSIBLE ACYLTRANSFERASE"/>
    <property type="match status" value="1"/>
</dbReference>
<dbReference type="GO" id="GO:0005886">
    <property type="term" value="C:plasma membrane"/>
    <property type="evidence" value="ECO:0007669"/>
    <property type="project" value="TreeGrafter"/>
</dbReference>
<reference evidence="5 6" key="1">
    <citation type="submission" date="2020-07" db="EMBL/GenBank/DDBJ databases">
        <title>Sequencing the genomes of 1000 actinobacteria strains.</title>
        <authorList>
            <person name="Klenk H.-P."/>
        </authorList>
    </citation>
    <scope>NUCLEOTIDE SEQUENCE [LARGE SCALE GENOMIC DNA]</scope>
    <source>
        <strain evidence="5 6">DSM 103164</strain>
    </source>
</reference>
<evidence type="ECO:0000259" key="4">
    <source>
        <dbReference type="SMART" id="SM00563"/>
    </source>
</evidence>
<dbReference type="PANTHER" id="PTHR10434">
    <property type="entry name" value="1-ACYL-SN-GLYCEROL-3-PHOSPHATE ACYLTRANSFERASE"/>
    <property type="match status" value="1"/>
</dbReference>
<sequence length="263" mass="28456">MPHRSPVGPDPAAAPLDRVNTEPAEPGLRRTVGILAALLRRITRRDWRAQDKIPRSGPAIFVVNHISNFDPLAYGHYLAWSGRWPRFLAKDAIFRTPVLGAIARACGQIRVQRGAADGGTALAEAAAALGEGKSVTIYPEGTITADPEGWPMTGRTGAARLALETGAPVIPVGQWGAQEVLPGKRLTWPRLWPRRTMRLIAGDPVPLDDLRERPLDAGTLITATERITDAITGLVAQLRETEPPAGRWDLRLGRRVGPRAAGR</sequence>
<protein>
    <submittedName>
        <fullName evidence="5">1-acyl-sn-glycerol-3-phosphate acyltransferase</fullName>
    </submittedName>
</protein>
<dbReference type="Pfam" id="PF01553">
    <property type="entry name" value="Acyltransferase"/>
    <property type="match status" value="1"/>
</dbReference>
<dbReference type="GO" id="GO:0003841">
    <property type="term" value="F:1-acylglycerol-3-phosphate O-acyltransferase activity"/>
    <property type="evidence" value="ECO:0007669"/>
    <property type="project" value="TreeGrafter"/>
</dbReference>
<dbReference type="EMBL" id="JACBZS010000001">
    <property type="protein sequence ID" value="NYI72484.1"/>
    <property type="molecule type" value="Genomic_DNA"/>
</dbReference>
<dbReference type="InterPro" id="IPR002123">
    <property type="entry name" value="Plipid/glycerol_acylTrfase"/>
</dbReference>
<dbReference type="SUPFAM" id="SSF69593">
    <property type="entry name" value="Glycerol-3-phosphate (1)-acyltransferase"/>
    <property type="match status" value="1"/>
</dbReference>
<name>A0A7Z0IM87_9ACTN</name>
<comment type="caution">
    <text evidence="5">The sequence shown here is derived from an EMBL/GenBank/DDBJ whole genome shotgun (WGS) entry which is preliminary data.</text>
</comment>